<dbReference type="PANTHER" id="PTHR21321:SF1">
    <property type="entry name" value="EXOSOME COMPLEX COMPONENT RRP40"/>
    <property type="match status" value="1"/>
</dbReference>
<dbReference type="GO" id="GO:0010468">
    <property type="term" value="P:regulation of gene expression"/>
    <property type="evidence" value="ECO:0007669"/>
    <property type="project" value="UniProtKB-ARBA"/>
</dbReference>
<dbReference type="InterPro" id="IPR037319">
    <property type="entry name" value="Rrp40_S1"/>
</dbReference>
<dbReference type="GO" id="GO:0071035">
    <property type="term" value="P:nuclear polyadenylation-dependent rRNA catabolic process"/>
    <property type="evidence" value="ECO:0007669"/>
    <property type="project" value="TreeGrafter"/>
</dbReference>
<evidence type="ECO:0000256" key="5">
    <source>
        <dbReference type="ARBA" id="ARBA00022552"/>
    </source>
</evidence>
<dbReference type="Pfam" id="PF18311">
    <property type="entry name" value="Rrp40_N"/>
    <property type="match status" value="1"/>
</dbReference>
<feature type="domain" description="Exosome complex exonuclease Rrp40 N-terminal" evidence="11">
    <location>
        <begin position="62"/>
        <end position="102"/>
    </location>
</feature>
<dbReference type="GO" id="GO:0071038">
    <property type="term" value="P:TRAMP-dependent tRNA surveillance pathway"/>
    <property type="evidence" value="ECO:0007669"/>
    <property type="project" value="TreeGrafter"/>
</dbReference>
<dbReference type="FunFam" id="2.40.50.140:FF:000112">
    <property type="entry name" value="Exosome complex component RRP40"/>
    <property type="match status" value="1"/>
</dbReference>
<dbReference type="FunFam" id="3.30.1370.10:FF:000038">
    <property type="entry name" value="exosome complex component RRP40"/>
    <property type="match status" value="1"/>
</dbReference>
<evidence type="ECO:0000256" key="7">
    <source>
        <dbReference type="ARBA" id="ARBA00022884"/>
    </source>
</evidence>
<evidence type="ECO:0000256" key="2">
    <source>
        <dbReference type="ARBA" id="ARBA00004604"/>
    </source>
</evidence>
<dbReference type="GO" id="GO:0034475">
    <property type="term" value="P:U4 snRNA 3'-end processing"/>
    <property type="evidence" value="ECO:0007669"/>
    <property type="project" value="TreeGrafter"/>
</dbReference>
<evidence type="ECO:0000259" key="11">
    <source>
        <dbReference type="Pfam" id="PF18311"/>
    </source>
</evidence>
<evidence type="ECO:0000256" key="6">
    <source>
        <dbReference type="ARBA" id="ARBA00022835"/>
    </source>
</evidence>
<dbReference type="SUPFAM" id="SSF110324">
    <property type="entry name" value="Ribosomal L27 protein-like"/>
    <property type="match status" value="1"/>
</dbReference>
<dbReference type="GO" id="GO:0000467">
    <property type="term" value="P:exonucleolytic trimming to generate mature 3'-end of 5.8S rRNA from tricistronic rRNA transcript (SSU-rRNA, 5.8S rRNA, LSU-rRNA)"/>
    <property type="evidence" value="ECO:0007669"/>
    <property type="project" value="TreeGrafter"/>
</dbReference>
<dbReference type="GO" id="GO:0003723">
    <property type="term" value="F:RNA binding"/>
    <property type="evidence" value="ECO:0007669"/>
    <property type="project" value="UniProtKB-KW"/>
</dbReference>
<dbReference type="InterPro" id="IPR026699">
    <property type="entry name" value="Exosome_RNA_bind1/RRP40/RRP4"/>
</dbReference>
<comment type="subcellular location">
    <subcellularLocation>
        <location evidence="1">Cytoplasm</location>
    </subcellularLocation>
    <subcellularLocation>
        <location evidence="2">Nucleus</location>
        <location evidence="2">Nucleolus</location>
    </subcellularLocation>
</comment>
<keyword evidence="6" id="KW-0271">Exosome</keyword>
<keyword evidence="12" id="KW-0540">Nuclease</keyword>
<evidence type="ECO:0000256" key="3">
    <source>
        <dbReference type="ARBA" id="ARBA00007841"/>
    </source>
</evidence>
<dbReference type="CDD" id="cd22526">
    <property type="entry name" value="KH-I_Rrp40"/>
    <property type="match status" value="1"/>
</dbReference>
<dbReference type="HOGENOM" id="CLU_069847_5_1_1"/>
<dbReference type="InterPro" id="IPR049469">
    <property type="entry name" value="RRP40_KH-I"/>
</dbReference>
<dbReference type="PANTHER" id="PTHR21321">
    <property type="entry name" value="PNAS-3 RELATED"/>
    <property type="match status" value="1"/>
</dbReference>
<protein>
    <recommendedName>
        <fullName evidence="9">Ribosomal RNA-processing protein 40</fullName>
    </recommendedName>
</protein>
<dbReference type="Gene3D" id="2.40.50.100">
    <property type="match status" value="1"/>
</dbReference>
<dbReference type="InterPro" id="IPR041054">
    <property type="entry name" value="Rrp40_N_euk"/>
</dbReference>
<evidence type="ECO:0000259" key="10">
    <source>
        <dbReference type="Pfam" id="PF15985"/>
    </source>
</evidence>
<dbReference type="InterPro" id="IPR036612">
    <property type="entry name" value="KH_dom_type_1_sf"/>
</dbReference>
<evidence type="ECO:0000256" key="4">
    <source>
        <dbReference type="ARBA" id="ARBA00022490"/>
    </source>
</evidence>
<keyword evidence="12" id="KW-0269">Exonuclease</keyword>
<evidence type="ECO:0000256" key="9">
    <source>
        <dbReference type="ARBA" id="ARBA00030615"/>
    </source>
</evidence>
<keyword evidence="8" id="KW-0539">Nucleus</keyword>
<keyword evidence="4" id="KW-0963">Cytoplasm</keyword>
<evidence type="ECO:0000256" key="1">
    <source>
        <dbReference type="ARBA" id="ARBA00004496"/>
    </source>
</evidence>
<dbReference type="GO" id="GO:0000176">
    <property type="term" value="C:nuclear exosome (RNase complex)"/>
    <property type="evidence" value="ECO:0007669"/>
    <property type="project" value="TreeGrafter"/>
</dbReference>
<keyword evidence="5" id="KW-0698">rRNA processing</keyword>
<dbReference type="CDD" id="cd05790">
    <property type="entry name" value="S1_Rrp40"/>
    <property type="match status" value="1"/>
</dbReference>
<accession>F0WZZ1</accession>
<dbReference type="SUPFAM" id="SSF50249">
    <property type="entry name" value="Nucleic acid-binding proteins"/>
    <property type="match status" value="1"/>
</dbReference>
<sequence length="277" mass="30483">MAGTTRKRSSNDTTLDAPESAISDAEKFLKNAENAIDVTFSPCIVLPGDDLTTTITKSGNHVKLGSGLKHIKEPHNRIVASNCGILRYRPPNRYWIDYDHKRYIASVDDSVIGIVIDRNAEFYRLNIGSTNTAVLGTLAFDGATKRNRPNLQVGSLVYARVIKADVECELTCEAPANVNKRDWMTGLSIYGELSGGYNFRVSIGFARQLLRAQDDSILHLLGRTISYEIAIGQNGIVWLQSKANQHTVLLANALLNSECMTQAQVETMIQTLLKAIA</sequence>
<dbReference type="InterPro" id="IPR012340">
    <property type="entry name" value="NA-bd_OB-fold"/>
</dbReference>
<keyword evidence="12" id="KW-0378">Hydrolase</keyword>
<proteinExistence type="inferred from homology"/>
<gene>
    <name evidence="12" type="primary">AlNc14C451G11734</name>
    <name evidence="12" type="ORF">ALNC14_132160</name>
</gene>
<dbReference type="AlphaFoldDB" id="F0WZZ1"/>
<evidence type="ECO:0000256" key="8">
    <source>
        <dbReference type="ARBA" id="ARBA00023242"/>
    </source>
</evidence>
<dbReference type="GO" id="GO:0004527">
    <property type="term" value="F:exonuclease activity"/>
    <property type="evidence" value="ECO:0007669"/>
    <property type="project" value="UniProtKB-KW"/>
</dbReference>
<dbReference type="Gene3D" id="3.30.1370.10">
    <property type="entry name" value="K Homology domain, type 1"/>
    <property type="match status" value="1"/>
</dbReference>
<name>F0WZZ1_9STRA</name>
<dbReference type="Pfam" id="PF15985">
    <property type="entry name" value="KH_6"/>
    <property type="match status" value="1"/>
</dbReference>
<evidence type="ECO:0000313" key="12">
    <source>
        <dbReference type="EMBL" id="CCA27072.1"/>
    </source>
</evidence>
<dbReference type="SUPFAM" id="SSF54791">
    <property type="entry name" value="Eukaryotic type KH-domain (KH-domain type I)"/>
    <property type="match status" value="1"/>
</dbReference>
<comment type="similarity">
    <text evidence="3">Belongs to the RRP40 family.</text>
</comment>
<dbReference type="GO" id="GO:0071051">
    <property type="term" value="P:poly(A)-dependent snoRNA 3'-end processing"/>
    <property type="evidence" value="ECO:0007669"/>
    <property type="project" value="TreeGrafter"/>
</dbReference>
<dbReference type="InterPro" id="IPR004088">
    <property type="entry name" value="KH_dom_type_1"/>
</dbReference>
<reference evidence="12" key="2">
    <citation type="submission" date="2011-02" db="EMBL/GenBank/DDBJ databases">
        <authorList>
            <person name="MacLean D."/>
        </authorList>
    </citation>
    <scope>NUCLEOTIDE SEQUENCE</scope>
</reference>
<organism evidence="12">
    <name type="scientific">Albugo laibachii Nc14</name>
    <dbReference type="NCBI Taxonomy" id="890382"/>
    <lineage>
        <taxon>Eukaryota</taxon>
        <taxon>Sar</taxon>
        <taxon>Stramenopiles</taxon>
        <taxon>Oomycota</taxon>
        <taxon>Peronosporomycetes</taxon>
        <taxon>Albuginales</taxon>
        <taxon>Albuginaceae</taxon>
        <taxon>Albugo</taxon>
    </lineage>
</organism>
<dbReference type="Pfam" id="PF21262">
    <property type="entry name" value="RRP40_S1"/>
    <property type="match status" value="1"/>
</dbReference>
<dbReference type="GO" id="GO:0000177">
    <property type="term" value="C:cytoplasmic exosome (RNase complex)"/>
    <property type="evidence" value="ECO:0007669"/>
    <property type="project" value="TreeGrafter"/>
</dbReference>
<dbReference type="Gene3D" id="2.40.50.140">
    <property type="entry name" value="Nucleic acid-binding proteins"/>
    <property type="match status" value="1"/>
</dbReference>
<feature type="domain" description="K Homology" evidence="10">
    <location>
        <begin position="196"/>
        <end position="243"/>
    </location>
</feature>
<keyword evidence="7" id="KW-0694">RNA-binding</keyword>
<reference evidence="12" key="1">
    <citation type="journal article" date="2011" name="PLoS Biol.">
        <title>Gene gain and loss during evolution of obligate parasitism in the white rust pathogen of Arabidopsis thaliana.</title>
        <authorList>
            <person name="Kemen E."/>
            <person name="Gardiner A."/>
            <person name="Schultz-Larsen T."/>
            <person name="Kemen A.C."/>
            <person name="Balmuth A.L."/>
            <person name="Robert-Seilaniantz A."/>
            <person name="Bailey K."/>
            <person name="Holub E."/>
            <person name="Studholme D.J."/>
            <person name="Maclean D."/>
            <person name="Jones J.D."/>
        </authorList>
    </citation>
    <scope>NUCLEOTIDE SEQUENCE</scope>
</reference>
<dbReference type="EMBL" id="FR824494">
    <property type="protein sequence ID" value="CCA27072.1"/>
    <property type="molecule type" value="Genomic_DNA"/>
</dbReference>
<dbReference type="GO" id="GO:0071034">
    <property type="term" value="P:CUT catabolic process"/>
    <property type="evidence" value="ECO:0007669"/>
    <property type="project" value="TreeGrafter"/>
</dbReference>
<dbReference type="GO" id="GO:0005730">
    <property type="term" value="C:nucleolus"/>
    <property type="evidence" value="ECO:0007669"/>
    <property type="project" value="UniProtKB-SubCell"/>
</dbReference>